<dbReference type="Proteomes" id="UP000826661">
    <property type="component" value="Chromosome V"/>
</dbReference>
<sequence length="428" mass="48040">MQRPERHLNAEQARQAKREIIKRSPRLHKTEPKKMAGGSRTFHHKSRNGCSRCKKRRVRCNLQAPSCANCTRRGELCDYRFLGRDSPQRASSSHAAYMKRSSHSGSSSSPEAPLGPELSYMSPAAHYQPGVDVGSIRAASHPTAESLALCLLEDDESHLIPDELVDQADASEFLEHNMAVVSTLHDKSTDSLLRPDGDTTKSDLVAYQHQIAASSKFRKSVGAISDRNWFTVLVFAISVLIFHFDIHSRAKRGLADNEFLEPIMALRGAALLGMELGPYLMKSKLLAAARRRIEAENPPWDDLAEQAITNLELINETSSPLRSRGICKDALNKLQFWLRLCKSKPRTWLHFVWWPGAIDQEYLDLLGTNDPMALVILVHWCAVMKSSPRKWFMEGWAENVARPAIAQIGPEWDDTMAWALSRIPGVSK</sequence>
<feature type="compositionally biased region" description="Basic and acidic residues" evidence="2">
    <location>
        <begin position="1"/>
        <end position="34"/>
    </location>
</feature>
<keyword evidence="5" id="KW-1185">Reference proteome</keyword>
<feature type="region of interest" description="Disordered" evidence="2">
    <location>
        <begin position="1"/>
        <end position="48"/>
    </location>
</feature>
<evidence type="ECO:0000256" key="1">
    <source>
        <dbReference type="ARBA" id="ARBA00023242"/>
    </source>
</evidence>
<dbReference type="PROSITE" id="PS50048">
    <property type="entry name" value="ZN2_CY6_FUNGAL_2"/>
    <property type="match status" value="1"/>
</dbReference>
<evidence type="ECO:0000313" key="5">
    <source>
        <dbReference type="Proteomes" id="UP000826661"/>
    </source>
</evidence>
<evidence type="ECO:0000256" key="2">
    <source>
        <dbReference type="SAM" id="MobiDB-lite"/>
    </source>
</evidence>
<reference evidence="4 5" key="1">
    <citation type="journal article" date="2021" name="BMC Genomics">
        <title>Telomere-to-telomere genome assembly of asparaginase-producing Trichoderma simmonsii.</title>
        <authorList>
            <person name="Chung D."/>
            <person name="Kwon Y.M."/>
            <person name="Yang Y."/>
        </authorList>
    </citation>
    <scope>NUCLEOTIDE SEQUENCE [LARGE SCALE GENOMIC DNA]</scope>
    <source>
        <strain evidence="4 5">GH-Sj1</strain>
    </source>
</reference>
<dbReference type="Pfam" id="PF00172">
    <property type="entry name" value="Zn_clus"/>
    <property type="match status" value="1"/>
</dbReference>
<evidence type="ECO:0000313" key="4">
    <source>
        <dbReference type="EMBL" id="QYT02104.1"/>
    </source>
</evidence>
<dbReference type="CDD" id="cd00067">
    <property type="entry name" value="GAL4"/>
    <property type="match status" value="1"/>
</dbReference>
<organism evidence="4 5">
    <name type="scientific">Trichoderma simmonsii</name>
    <dbReference type="NCBI Taxonomy" id="1491479"/>
    <lineage>
        <taxon>Eukaryota</taxon>
        <taxon>Fungi</taxon>
        <taxon>Dikarya</taxon>
        <taxon>Ascomycota</taxon>
        <taxon>Pezizomycotina</taxon>
        <taxon>Sordariomycetes</taxon>
        <taxon>Hypocreomycetidae</taxon>
        <taxon>Hypocreales</taxon>
        <taxon>Hypocreaceae</taxon>
        <taxon>Trichoderma</taxon>
    </lineage>
</organism>
<dbReference type="InterPro" id="IPR053157">
    <property type="entry name" value="Sterol_Uptake_Regulator"/>
</dbReference>
<dbReference type="InterPro" id="IPR001138">
    <property type="entry name" value="Zn2Cys6_DnaBD"/>
</dbReference>
<dbReference type="EMBL" id="CP075868">
    <property type="protein sequence ID" value="QYT02104.1"/>
    <property type="molecule type" value="Genomic_DNA"/>
</dbReference>
<gene>
    <name evidence="4" type="ORF">H0G86_009110</name>
</gene>
<protein>
    <submittedName>
        <fullName evidence="4">Zn(2)-C6 fungal-type domain-containing protein</fullName>
    </submittedName>
</protein>
<dbReference type="PANTHER" id="PTHR47784">
    <property type="entry name" value="STEROL UPTAKE CONTROL PROTEIN 2"/>
    <property type="match status" value="1"/>
</dbReference>
<feature type="region of interest" description="Disordered" evidence="2">
    <location>
        <begin position="86"/>
        <end position="117"/>
    </location>
</feature>
<keyword evidence="1" id="KW-0539">Nucleus</keyword>
<dbReference type="SMART" id="SM00066">
    <property type="entry name" value="GAL4"/>
    <property type="match status" value="1"/>
</dbReference>
<dbReference type="GO" id="GO:0008270">
    <property type="term" value="F:zinc ion binding"/>
    <property type="evidence" value="ECO:0007669"/>
    <property type="project" value="InterPro"/>
</dbReference>
<name>A0A8G0LIU4_9HYPO</name>
<dbReference type="PROSITE" id="PS00463">
    <property type="entry name" value="ZN2_CY6_FUNGAL_1"/>
    <property type="match status" value="1"/>
</dbReference>
<proteinExistence type="predicted"/>
<dbReference type="PANTHER" id="PTHR47784:SF5">
    <property type="entry name" value="STEROL UPTAKE CONTROL PROTEIN 2"/>
    <property type="match status" value="1"/>
</dbReference>
<accession>A0A8G0LIU4</accession>
<feature type="compositionally biased region" description="Low complexity" evidence="2">
    <location>
        <begin position="103"/>
        <end position="117"/>
    </location>
</feature>
<evidence type="ECO:0000259" key="3">
    <source>
        <dbReference type="PROSITE" id="PS50048"/>
    </source>
</evidence>
<dbReference type="Gene3D" id="4.10.240.10">
    <property type="entry name" value="Zn(2)-C6 fungal-type DNA-binding domain"/>
    <property type="match status" value="1"/>
</dbReference>
<feature type="domain" description="Zn(2)-C6 fungal-type" evidence="3">
    <location>
        <begin position="49"/>
        <end position="79"/>
    </location>
</feature>
<dbReference type="SUPFAM" id="SSF57701">
    <property type="entry name" value="Zn2/Cys6 DNA-binding domain"/>
    <property type="match status" value="1"/>
</dbReference>
<dbReference type="InterPro" id="IPR036864">
    <property type="entry name" value="Zn2-C6_fun-type_DNA-bd_sf"/>
</dbReference>
<dbReference type="GO" id="GO:0001228">
    <property type="term" value="F:DNA-binding transcription activator activity, RNA polymerase II-specific"/>
    <property type="evidence" value="ECO:0007669"/>
    <property type="project" value="TreeGrafter"/>
</dbReference>
<dbReference type="AlphaFoldDB" id="A0A8G0LIU4"/>